<proteinExistence type="predicted"/>
<dbReference type="SUPFAM" id="SSF54909">
    <property type="entry name" value="Dimeric alpha+beta barrel"/>
    <property type="match status" value="1"/>
</dbReference>
<name>A0A1M4U0K7_9BACL</name>
<dbReference type="OrthoDB" id="2990501at2"/>
<reference evidence="1 2" key="1">
    <citation type="submission" date="2016-11" db="EMBL/GenBank/DDBJ databases">
        <authorList>
            <person name="Jaros S."/>
            <person name="Januszkiewicz K."/>
            <person name="Wedrychowicz H."/>
        </authorList>
    </citation>
    <scope>NUCLEOTIDE SEQUENCE [LARGE SCALE GENOMIC DNA]</scope>
    <source>
        <strain evidence="1 2">DSM 44666</strain>
    </source>
</reference>
<dbReference type="RefSeq" id="WP_073152115.1">
    <property type="nucleotide sequence ID" value="NZ_FQVL01000001.1"/>
</dbReference>
<accession>A0A1M4U0K7</accession>
<keyword evidence="2" id="KW-1185">Reference proteome</keyword>
<protein>
    <submittedName>
        <fullName evidence="1">Uncharacterized protein</fullName>
    </submittedName>
</protein>
<sequence>MIKTIGIASNIEDLKEFEAYFFNKVLPFMLQAPGVSHVNITSVMPMSQENVEEYAGMQVIIETHYESYDYLRDTINSELGQKIIVAASQIPSGKISLFMGKEKKVFPSKRTTQSLKDFDM</sequence>
<dbReference type="AlphaFoldDB" id="A0A1M4U0K7"/>
<dbReference type="Proteomes" id="UP000184476">
    <property type="component" value="Unassembled WGS sequence"/>
</dbReference>
<dbReference type="Gene3D" id="3.30.70.100">
    <property type="match status" value="1"/>
</dbReference>
<evidence type="ECO:0000313" key="2">
    <source>
        <dbReference type="Proteomes" id="UP000184476"/>
    </source>
</evidence>
<gene>
    <name evidence="1" type="ORF">SAMN05444392_101738</name>
</gene>
<organism evidence="1 2">
    <name type="scientific">Seinonella peptonophila</name>
    <dbReference type="NCBI Taxonomy" id="112248"/>
    <lineage>
        <taxon>Bacteria</taxon>
        <taxon>Bacillati</taxon>
        <taxon>Bacillota</taxon>
        <taxon>Bacilli</taxon>
        <taxon>Bacillales</taxon>
        <taxon>Thermoactinomycetaceae</taxon>
        <taxon>Seinonella</taxon>
    </lineage>
</organism>
<dbReference type="EMBL" id="FQVL01000001">
    <property type="protein sequence ID" value="SHE50116.1"/>
    <property type="molecule type" value="Genomic_DNA"/>
</dbReference>
<evidence type="ECO:0000313" key="1">
    <source>
        <dbReference type="EMBL" id="SHE50116.1"/>
    </source>
</evidence>
<dbReference type="InterPro" id="IPR011008">
    <property type="entry name" value="Dimeric_a/b-barrel"/>
</dbReference>